<protein>
    <submittedName>
        <fullName evidence="1">Uncharacterized protein</fullName>
    </submittedName>
</protein>
<name>A0A657LY67_9HYPH</name>
<dbReference type="OrthoDB" id="7965053at2"/>
<evidence type="ECO:0000313" key="1">
    <source>
        <dbReference type="EMBL" id="OJF99978.1"/>
    </source>
</evidence>
<dbReference type="Proteomes" id="UP000182661">
    <property type="component" value="Unassembled WGS sequence"/>
</dbReference>
<accession>A0A657LY67</accession>
<keyword evidence="2" id="KW-1185">Reference proteome</keyword>
<evidence type="ECO:0000313" key="2">
    <source>
        <dbReference type="Proteomes" id="UP000182661"/>
    </source>
</evidence>
<reference evidence="1 2" key="1">
    <citation type="submission" date="2016-02" db="EMBL/GenBank/DDBJ databases">
        <title>Genome sequencing of a beta-galactosidase producing bacteria Rhizobium sp. 59.</title>
        <authorList>
            <person name="Wang D."/>
            <person name="Kot W."/>
            <person name="Qin Y."/>
            <person name="Hansen L."/>
            <person name="Naqvi K."/>
            <person name="Rensing C."/>
        </authorList>
    </citation>
    <scope>NUCLEOTIDE SEQUENCE [LARGE SCALE GENOMIC DNA]</scope>
    <source>
        <strain evidence="1 2">59</strain>
    </source>
</reference>
<dbReference type="AlphaFoldDB" id="A0A657LY67"/>
<dbReference type="RefSeq" id="WP_071831793.1">
    <property type="nucleotide sequence ID" value="NZ_LSRP01000046.1"/>
</dbReference>
<proteinExistence type="predicted"/>
<gene>
    <name evidence="1" type="ORF">AX760_11375</name>
</gene>
<organism evidence="1 2">
    <name type="scientific">Pararhizobium antarcticum</name>
    <dbReference type="NCBI Taxonomy" id="1798805"/>
    <lineage>
        <taxon>Bacteria</taxon>
        <taxon>Pseudomonadati</taxon>
        <taxon>Pseudomonadota</taxon>
        <taxon>Alphaproteobacteria</taxon>
        <taxon>Hyphomicrobiales</taxon>
        <taxon>Rhizobiaceae</taxon>
        <taxon>Rhizobium/Agrobacterium group</taxon>
        <taxon>Pararhizobium</taxon>
    </lineage>
</organism>
<sequence length="115" mass="12654">MAKKSSVEPALKTIAGIKFAIIPLSQYVELLKAQDKLEKAGLGRLKLERRARGFIERHPAIASFFADRVNSQSLSQAHEECEIAFGANMTPSISAIGRYWQSLRVKAALARLEAA</sequence>
<dbReference type="EMBL" id="LSRP01000046">
    <property type="protein sequence ID" value="OJF99978.1"/>
    <property type="molecule type" value="Genomic_DNA"/>
</dbReference>
<comment type="caution">
    <text evidence="1">The sequence shown here is derived from an EMBL/GenBank/DDBJ whole genome shotgun (WGS) entry which is preliminary data.</text>
</comment>